<dbReference type="InterPro" id="IPR036396">
    <property type="entry name" value="Cyt_P450_sf"/>
</dbReference>
<keyword evidence="4 5" id="KW-0408">Iron</keyword>
<dbReference type="EMBL" id="CDMZ01002386">
    <property type="protein sequence ID" value="CEM42132.1"/>
    <property type="molecule type" value="Genomic_DNA"/>
</dbReference>
<dbReference type="InterPro" id="IPR001128">
    <property type="entry name" value="Cyt_P450"/>
</dbReference>
<dbReference type="AlphaFoldDB" id="A0A0G4HDI5"/>
<dbReference type="InterPro" id="IPR002401">
    <property type="entry name" value="Cyt_P450_E_grp-I"/>
</dbReference>
<evidence type="ECO:0000256" key="4">
    <source>
        <dbReference type="ARBA" id="ARBA00023004"/>
    </source>
</evidence>
<feature type="region of interest" description="Disordered" evidence="6">
    <location>
        <begin position="301"/>
        <end position="320"/>
    </location>
</feature>
<dbReference type="GO" id="GO:0016705">
    <property type="term" value="F:oxidoreductase activity, acting on paired donors, with incorporation or reduction of molecular oxygen"/>
    <property type="evidence" value="ECO:0007669"/>
    <property type="project" value="InterPro"/>
</dbReference>
<evidence type="ECO:0000256" key="2">
    <source>
        <dbReference type="ARBA" id="ARBA00022723"/>
    </source>
</evidence>
<feature type="binding site" description="axial binding residue" evidence="5">
    <location>
        <position position="607"/>
    </location>
    <ligand>
        <name>heme</name>
        <dbReference type="ChEBI" id="CHEBI:30413"/>
    </ligand>
    <ligandPart>
        <name>Fe</name>
        <dbReference type="ChEBI" id="CHEBI:18248"/>
    </ligandPart>
</feature>
<feature type="region of interest" description="Disordered" evidence="6">
    <location>
        <begin position="275"/>
        <end position="294"/>
    </location>
</feature>
<keyword evidence="7" id="KW-0812">Transmembrane</keyword>
<evidence type="ECO:0000256" key="6">
    <source>
        <dbReference type="SAM" id="MobiDB-lite"/>
    </source>
</evidence>
<feature type="compositionally biased region" description="Basic and acidic residues" evidence="6">
    <location>
        <begin position="362"/>
        <end position="375"/>
    </location>
</feature>
<comment type="similarity">
    <text evidence="1">Belongs to the cytochrome P450 family.</text>
</comment>
<name>A0A0G4HDI5_9ALVE</name>
<dbReference type="PRINTS" id="PR00463">
    <property type="entry name" value="EP450I"/>
</dbReference>
<keyword evidence="5" id="KW-0349">Heme</keyword>
<dbReference type="PANTHER" id="PTHR24296">
    <property type="entry name" value="CYTOCHROME P450"/>
    <property type="match status" value="1"/>
</dbReference>
<dbReference type="Gene3D" id="1.10.630.10">
    <property type="entry name" value="Cytochrome P450"/>
    <property type="match status" value="2"/>
</dbReference>
<keyword evidence="7" id="KW-1133">Transmembrane helix</keyword>
<dbReference type="GO" id="GO:0005506">
    <property type="term" value="F:iron ion binding"/>
    <property type="evidence" value="ECO:0007669"/>
    <property type="project" value="InterPro"/>
</dbReference>
<accession>A0A0G4HDI5</accession>
<feature type="compositionally biased region" description="Polar residues" evidence="6">
    <location>
        <begin position="333"/>
        <end position="354"/>
    </location>
</feature>
<reference evidence="8" key="1">
    <citation type="submission" date="2014-11" db="EMBL/GenBank/DDBJ databases">
        <authorList>
            <person name="Otto D Thomas"/>
            <person name="Naeem Raeece"/>
        </authorList>
    </citation>
    <scope>NUCLEOTIDE SEQUENCE</scope>
</reference>
<sequence length="665" mass="73737">MSLSLDRSSQSVLYGGAAVAAVAAAGYYVWTTYVRRPSCPVTPHVIPRHIPLIGDVARALHAADLDDNVRDFEKLQASSICFRLPGQGWVVATVCPSNAQWILRTNFENYPKGQEFHDILEDFLGDGIFSTDGEIWRLHRKRAAPMFSLTMLRDFMFGVFKEHTETLMGILGEAAEEERVVDIYSLLSRFTLECIGEIGFGSEMGCLESEASEFLSAFDRANELTELRGWNPLWRVTRWLPFVFGPERQLRKDIQALDRLSLSIVRKRREEMMRGEEKAALQHEKESEKSSETRLLSLTAEAEQAPTSLETSSSAAVSTRAHSPFFSRRLATGSDSSQGCEQMSSEGSASSVTRSEAEGEDGGVRSEGEEAEGMRGQHSSGAGGGREILRDLRESKKNSRSDGALSFPDFSEMPPVQPPHPLSLLSSGSQAATVSPPRRDFLSLFMAADPHMSDKQLRDMVLNFLIAGKDTMSQALSWALYELMQHPEDVQRAREEVRSAMREAGGELDFQATRSKLPFVTAVIHETLRLHPSVPRILKRALGDDTLPDGTFVPAGSIAVVCAHTMGRLASVWGEDAKKFRPSRWLEFEKLPPSHKFVAFQAGPRECLGRHMAMLEMTVALASLLDHFDFLPAEEEGRLGSVQVRSGLTLAMKNGMRVRVVKAEK</sequence>
<organism evidence="8">
    <name type="scientific">Chromera velia CCMP2878</name>
    <dbReference type="NCBI Taxonomy" id="1169474"/>
    <lineage>
        <taxon>Eukaryota</taxon>
        <taxon>Sar</taxon>
        <taxon>Alveolata</taxon>
        <taxon>Colpodellida</taxon>
        <taxon>Chromeraceae</taxon>
        <taxon>Chromera</taxon>
    </lineage>
</organism>
<comment type="cofactor">
    <cofactor evidence="5">
        <name>heme</name>
        <dbReference type="ChEBI" id="CHEBI:30413"/>
    </cofactor>
</comment>
<keyword evidence="7" id="KW-0472">Membrane</keyword>
<dbReference type="SUPFAM" id="SSF48264">
    <property type="entry name" value="Cytochrome P450"/>
    <property type="match status" value="2"/>
</dbReference>
<dbReference type="Pfam" id="PF00067">
    <property type="entry name" value="p450"/>
    <property type="match status" value="2"/>
</dbReference>
<evidence type="ECO:0000313" key="8">
    <source>
        <dbReference type="EMBL" id="CEM42132.1"/>
    </source>
</evidence>
<evidence type="ECO:0000256" key="7">
    <source>
        <dbReference type="SAM" id="Phobius"/>
    </source>
</evidence>
<proteinExistence type="inferred from homology"/>
<feature type="compositionally biased region" description="Polar residues" evidence="6">
    <location>
        <begin position="305"/>
        <end position="320"/>
    </location>
</feature>
<evidence type="ECO:0000256" key="1">
    <source>
        <dbReference type="ARBA" id="ARBA00010617"/>
    </source>
</evidence>
<feature type="compositionally biased region" description="Basic and acidic residues" evidence="6">
    <location>
        <begin position="387"/>
        <end position="400"/>
    </location>
</feature>
<feature type="compositionally biased region" description="Basic and acidic residues" evidence="6">
    <location>
        <begin position="275"/>
        <end position="292"/>
    </location>
</feature>
<keyword evidence="2 5" id="KW-0479">Metal-binding</keyword>
<dbReference type="PhylomeDB" id="A0A0G4HDI5"/>
<dbReference type="PRINTS" id="PR00385">
    <property type="entry name" value="P450"/>
</dbReference>
<evidence type="ECO:0000256" key="3">
    <source>
        <dbReference type="ARBA" id="ARBA00023002"/>
    </source>
</evidence>
<dbReference type="GO" id="GO:0004497">
    <property type="term" value="F:monooxygenase activity"/>
    <property type="evidence" value="ECO:0007669"/>
    <property type="project" value="InterPro"/>
</dbReference>
<feature type="region of interest" description="Disordered" evidence="6">
    <location>
        <begin position="329"/>
        <end position="431"/>
    </location>
</feature>
<feature type="transmembrane region" description="Helical" evidence="7">
    <location>
        <begin position="12"/>
        <end position="30"/>
    </location>
</feature>
<dbReference type="GO" id="GO:0020037">
    <property type="term" value="F:heme binding"/>
    <property type="evidence" value="ECO:0007669"/>
    <property type="project" value="InterPro"/>
</dbReference>
<gene>
    <name evidence="8" type="ORF">Cvel_6456</name>
</gene>
<protein>
    <recommendedName>
        <fullName evidence="9">Cytochrome P450</fullName>
    </recommendedName>
</protein>
<dbReference type="VEuPathDB" id="CryptoDB:Cvel_6456"/>
<keyword evidence="3" id="KW-0560">Oxidoreductase</keyword>
<evidence type="ECO:0008006" key="9">
    <source>
        <dbReference type="Google" id="ProtNLM"/>
    </source>
</evidence>
<evidence type="ECO:0000256" key="5">
    <source>
        <dbReference type="PIRSR" id="PIRSR602401-1"/>
    </source>
</evidence>